<dbReference type="NCBIfam" id="NF033681">
    <property type="entry name" value="ExeM_NucH_DNase"/>
    <property type="match status" value="1"/>
</dbReference>
<dbReference type="Proteomes" id="UP000317638">
    <property type="component" value="Unassembled WGS sequence"/>
</dbReference>
<name>A0A553K2N1_9ACTN</name>
<dbReference type="PROSITE" id="PS51318">
    <property type="entry name" value="TAT"/>
    <property type="match status" value="1"/>
</dbReference>
<dbReference type="CDD" id="cd04486">
    <property type="entry name" value="YhcR_OBF_like"/>
    <property type="match status" value="1"/>
</dbReference>
<dbReference type="InterPro" id="IPR047971">
    <property type="entry name" value="ExeM-like"/>
</dbReference>
<dbReference type="AlphaFoldDB" id="A0A553K2N1"/>
<feature type="region of interest" description="Disordered" evidence="1">
    <location>
        <begin position="165"/>
        <end position="227"/>
    </location>
</feature>
<keyword evidence="4" id="KW-0255">Endonuclease</keyword>
<dbReference type="CDD" id="cd10283">
    <property type="entry name" value="MnuA_DNase1-like"/>
    <property type="match status" value="1"/>
</dbReference>
<gene>
    <name evidence="4" type="ORF">FOJ82_07615</name>
</gene>
<evidence type="ECO:0000256" key="2">
    <source>
        <dbReference type="SAM" id="SignalP"/>
    </source>
</evidence>
<proteinExistence type="predicted"/>
<feature type="region of interest" description="Disordered" evidence="1">
    <location>
        <begin position="758"/>
        <end position="788"/>
    </location>
</feature>
<feature type="compositionally biased region" description="Polar residues" evidence="1">
    <location>
        <begin position="182"/>
        <end position="192"/>
    </location>
</feature>
<feature type="domain" description="LTD" evidence="3">
    <location>
        <begin position="25"/>
        <end position="160"/>
    </location>
</feature>
<dbReference type="EMBL" id="VKKG01000002">
    <property type="protein sequence ID" value="TRY18959.1"/>
    <property type="molecule type" value="Genomic_DNA"/>
</dbReference>
<dbReference type="GO" id="GO:0004519">
    <property type="term" value="F:endonuclease activity"/>
    <property type="evidence" value="ECO:0007669"/>
    <property type="project" value="UniProtKB-KW"/>
</dbReference>
<dbReference type="PANTHER" id="PTHR42834">
    <property type="entry name" value="ENDONUCLEASE/EXONUCLEASE/PHOSPHATASE FAMILY PROTEIN (AFU_ORTHOLOGUE AFUA_3G09210)"/>
    <property type="match status" value="1"/>
</dbReference>
<keyword evidence="2" id="KW-0732">Signal</keyword>
<dbReference type="Gene3D" id="3.60.10.10">
    <property type="entry name" value="Endonuclease/exonuclease/phosphatase"/>
    <property type="match status" value="1"/>
</dbReference>
<accession>A0A553K2N1</accession>
<feature type="chain" id="PRO_5021886106" evidence="2">
    <location>
        <begin position="32"/>
        <end position="911"/>
    </location>
</feature>
<feature type="signal peptide" evidence="2">
    <location>
        <begin position="1"/>
        <end position="31"/>
    </location>
</feature>
<keyword evidence="4" id="KW-0540">Nuclease</keyword>
<sequence length="911" mass="97761">MKLRSRIAALSAAAATTLAGLGALAVSPAQAAPAADLMISVYVEGSSNNKAVELYNPTTAELDLSGYSLTLYSNGGTSPQSTLALSGSVASGGHYLVTNSQWALVPAGDTTHAVANYNGDDTLVLSRGGAVLDSIGQLGVDPGTNWSANEVATSEMTLTKKACTVDNDPSDAYDPSVDFEASPQNDATTLGTFQCDPLVEPQPTEEPSETPQPGDLTIGEIQGSTDTSPYVNQAVTIDAWVTATFQGNGQFNGYYVQDEGDGDDATSDGLFVYAPDAEPRAVGEQVRIAGTVVEAFGQTQLNPTSVTVLAAAGDPIAATELTVPVGDFESYEGMYVTFPQDLTILEFFNFDRFGEIVYGLDRQWTPTGVAEPGPAAQAIAAQNAANRVIADDGFNSQNVSPAIHPNGEPFARDNYFRGGDKVTNLTGIMSYRNNTYKVQPTQGADYTAVNERPAVPEVGGDFKITSFNVLNYFTTLNERGAVTSTELERQQAKIVAALAEIDADVVGLMEIENNAPTAVAHLVAGLNAEVGAGTYDFIDTGVVGTDEIFQAIIYKTATAEPVGDFEALDFNDGKNRPSLLQTFRHIASGELVSLNVNHLKSKGSDCLPEDPDTGDGSGNCNLTRVEAAQDIVEWLATDPTGQGSSRTIVMGDLNSYDYEDPIDVFVEAGYTDLEKRFNGDEAYSYVFDGQLGYLDYGLANEAAAADVVGTSSWHINSDESDLFDYSMEFKADNEDALWAADPYRSSDHDPVIIGLQLGETTEPTEEPTEEPSEEPTEEPEGDLYETPGFHDVNGRRWMTVCEPYSITVRCFTYIWGTTIGTWNGAYYQHNGWTFNNLTYLGSPRSAWADNPLGHTGRWTAADGRQWRTECDTPAVGGNGCRSYVTATVIERNGNTYRTVTKEVFNNIVRFS</sequence>
<dbReference type="PANTHER" id="PTHR42834:SF1">
    <property type="entry name" value="ENDONUCLEASE_EXONUCLEASE_PHOSPHATASE FAMILY PROTEIN (AFU_ORTHOLOGUE AFUA_3G09210)"/>
    <property type="match status" value="1"/>
</dbReference>
<dbReference type="SUPFAM" id="SSF56219">
    <property type="entry name" value="DNase I-like"/>
    <property type="match status" value="1"/>
</dbReference>
<evidence type="ECO:0000313" key="5">
    <source>
        <dbReference type="Proteomes" id="UP000317638"/>
    </source>
</evidence>
<dbReference type="Pfam" id="PF03372">
    <property type="entry name" value="Exo_endo_phos"/>
    <property type="match status" value="1"/>
</dbReference>
<dbReference type="OrthoDB" id="1016457at2"/>
<evidence type="ECO:0000259" key="3">
    <source>
        <dbReference type="PROSITE" id="PS51841"/>
    </source>
</evidence>
<keyword evidence="4" id="KW-0378">Hydrolase</keyword>
<dbReference type="InterPro" id="IPR006311">
    <property type="entry name" value="TAT_signal"/>
</dbReference>
<keyword evidence="5" id="KW-1185">Reference proteome</keyword>
<evidence type="ECO:0000313" key="4">
    <source>
        <dbReference type="EMBL" id="TRY18959.1"/>
    </source>
</evidence>
<feature type="compositionally biased region" description="Acidic residues" evidence="1">
    <location>
        <begin position="762"/>
        <end position="783"/>
    </location>
</feature>
<evidence type="ECO:0000256" key="1">
    <source>
        <dbReference type="SAM" id="MobiDB-lite"/>
    </source>
</evidence>
<dbReference type="InterPro" id="IPR005135">
    <property type="entry name" value="Endo/exonuclease/phosphatase"/>
</dbReference>
<dbReference type="InterPro" id="IPR036691">
    <property type="entry name" value="Endo/exonu/phosph_ase_sf"/>
</dbReference>
<dbReference type="Pfam" id="PF00932">
    <property type="entry name" value="LTD"/>
    <property type="match status" value="1"/>
</dbReference>
<dbReference type="PROSITE" id="PS51841">
    <property type="entry name" value="LTD"/>
    <property type="match status" value="1"/>
</dbReference>
<dbReference type="RefSeq" id="WP_143937851.1">
    <property type="nucleotide sequence ID" value="NZ_VKKG01000002.1"/>
</dbReference>
<comment type="caution">
    <text evidence="4">The sequence shown here is derived from an EMBL/GenBank/DDBJ whole genome shotgun (WGS) entry which is preliminary data.</text>
</comment>
<protein>
    <submittedName>
        <fullName evidence="4">ExeM/NucH family extracellular endonuclease</fullName>
    </submittedName>
</protein>
<dbReference type="InterPro" id="IPR001322">
    <property type="entry name" value="Lamin_tail_dom"/>
</dbReference>
<organism evidence="4 5">
    <name type="scientific">Tessaracoccus rhinocerotis</name>
    <dbReference type="NCBI Taxonomy" id="1689449"/>
    <lineage>
        <taxon>Bacteria</taxon>
        <taxon>Bacillati</taxon>
        <taxon>Actinomycetota</taxon>
        <taxon>Actinomycetes</taxon>
        <taxon>Propionibacteriales</taxon>
        <taxon>Propionibacteriaceae</taxon>
        <taxon>Tessaracoccus</taxon>
    </lineage>
</organism>
<reference evidence="4 5" key="1">
    <citation type="submission" date="2019-07" db="EMBL/GenBank/DDBJ databases">
        <authorList>
            <person name="Zhou L.-Y."/>
        </authorList>
    </citation>
    <scope>NUCLEOTIDE SEQUENCE [LARGE SCALE GENOMIC DNA]</scope>
    <source>
        <strain evidence="4 5">YIM 101269</strain>
    </source>
</reference>